<name>A0A8J2JTR4_9HEXA</name>
<comment type="caution">
    <text evidence="2">The sequence shown here is derived from an EMBL/GenBank/DDBJ whole genome shotgun (WGS) entry which is preliminary data.</text>
</comment>
<protein>
    <submittedName>
        <fullName evidence="2">Uncharacterized protein</fullName>
    </submittedName>
</protein>
<evidence type="ECO:0000256" key="1">
    <source>
        <dbReference type="SAM" id="SignalP"/>
    </source>
</evidence>
<gene>
    <name evidence="2" type="ORF">AFUS01_LOCUS16120</name>
</gene>
<dbReference type="Proteomes" id="UP000708208">
    <property type="component" value="Unassembled WGS sequence"/>
</dbReference>
<keyword evidence="1" id="KW-0732">Signal</keyword>
<feature type="non-terminal residue" evidence="2">
    <location>
        <position position="1"/>
    </location>
</feature>
<proteinExistence type="predicted"/>
<sequence>AIAMLVLLAVICSIMMSALGEQHVILQNNPPKMIVEDAARGQFIVMESPTK</sequence>
<dbReference type="AlphaFoldDB" id="A0A8J2JTR4"/>
<accession>A0A8J2JTR4</accession>
<evidence type="ECO:0000313" key="2">
    <source>
        <dbReference type="EMBL" id="CAG7727268.1"/>
    </source>
</evidence>
<feature type="signal peptide" evidence="1">
    <location>
        <begin position="1"/>
        <end position="20"/>
    </location>
</feature>
<keyword evidence="3" id="KW-1185">Reference proteome</keyword>
<reference evidence="2" key="1">
    <citation type="submission" date="2021-06" db="EMBL/GenBank/DDBJ databases">
        <authorList>
            <person name="Hodson N. C."/>
            <person name="Mongue J. A."/>
            <person name="Jaron S. K."/>
        </authorList>
    </citation>
    <scope>NUCLEOTIDE SEQUENCE</scope>
</reference>
<feature type="chain" id="PRO_5035192840" evidence="1">
    <location>
        <begin position="21"/>
        <end position="51"/>
    </location>
</feature>
<organism evidence="2 3">
    <name type="scientific">Allacma fusca</name>
    <dbReference type="NCBI Taxonomy" id="39272"/>
    <lineage>
        <taxon>Eukaryota</taxon>
        <taxon>Metazoa</taxon>
        <taxon>Ecdysozoa</taxon>
        <taxon>Arthropoda</taxon>
        <taxon>Hexapoda</taxon>
        <taxon>Collembola</taxon>
        <taxon>Symphypleona</taxon>
        <taxon>Sminthuridae</taxon>
        <taxon>Allacma</taxon>
    </lineage>
</organism>
<dbReference type="EMBL" id="CAJVCH010146247">
    <property type="protein sequence ID" value="CAG7727268.1"/>
    <property type="molecule type" value="Genomic_DNA"/>
</dbReference>
<evidence type="ECO:0000313" key="3">
    <source>
        <dbReference type="Proteomes" id="UP000708208"/>
    </source>
</evidence>